<gene>
    <name evidence="1" type="ORF">RRG08_039764</name>
</gene>
<evidence type="ECO:0000313" key="1">
    <source>
        <dbReference type="EMBL" id="KAK3775349.1"/>
    </source>
</evidence>
<protein>
    <submittedName>
        <fullName evidence="1">Uncharacterized protein</fullName>
    </submittedName>
</protein>
<dbReference type="Proteomes" id="UP001283361">
    <property type="component" value="Unassembled WGS sequence"/>
</dbReference>
<keyword evidence="2" id="KW-1185">Reference proteome</keyword>
<evidence type="ECO:0000313" key="2">
    <source>
        <dbReference type="Proteomes" id="UP001283361"/>
    </source>
</evidence>
<reference evidence="1" key="1">
    <citation type="journal article" date="2023" name="G3 (Bethesda)">
        <title>A reference genome for the long-term kleptoplast-retaining sea slug Elysia crispata morphotype clarki.</title>
        <authorList>
            <person name="Eastman K.E."/>
            <person name="Pendleton A.L."/>
            <person name="Shaikh M.A."/>
            <person name="Suttiyut T."/>
            <person name="Ogas R."/>
            <person name="Tomko P."/>
            <person name="Gavelis G."/>
            <person name="Widhalm J.R."/>
            <person name="Wisecaver J.H."/>
        </authorList>
    </citation>
    <scope>NUCLEOTIDE SEQUENCE</scope>
    <source>
        <strain evidence="1">ECLA1</strain>
    </source>
</reference>
<organism evidence="1 2">
    <name type="scientific">Elysia crispata</name>
    <name type="common">lettuce slug</name>
    <dbReference type="NCBI Taxonomy" id="231223"/>
    <lineage>
        <taxon>Eukaryota</taxon>
        <taxon>Metazoa</taxon>
        <taxon>Spiralia</taxon>
        <taxon>Lophotrochozoa</taxon>
        <taxon>Mollusca</taxon>
        <taxon>Gastropoda</taxon>
        <taxon>Heterobranchia</taxon>
        <taxon>Euthyneura</taxon>
        <taxon>Panpulmonata</taxon>
        <taxon>Sacoglossa</taxon>
        <taxon>Placobranchoidea</taxon>
        <taxon>Plakobranchidae</taxon>
        <taxon>Elysia</taxon>
    </lineage>
</organism>
<name>A0AAE1DLV2_9GAST</name>
<proteinExistence type="predicted"/>
<dbReference type="AlphaFoldDB" id="A0AAE1DLV2"/>
<comment type="caution">
    <text evidence="1">The sequence shown here is derived from an EMBL/GenBank/DDBJ whole genome shotgun (WGS) entry which is preliminary data.</text>
</comment>
<dbReference type="EMBL" id="JAWDGP010003343">
    <property type="protein sequence ID" value="KAK3775349.1"/>
    <property type="molecule type" value="Genomic_DNA"/>
</dbReference>
<sequence>MNVLIIKIAVLRRFVSTKDQIDLEDGQFGNLPRLTVRINAKPKLYVIRKVPWPEICIKAHSSAIEIESTMARDLHQSTFQRH</sequence>
<accession>A0AAE1DLV2</accession>